<sequence length="72" mass="8287">MQLTISESESEKHNFCNSSVKINARNVITFLSQMNIVKRIPRAHDKLSIKFKEIAEGSKKLSVNDSYEPDYQ</sequence>
<dbReference type="EMBL" id="CAGKOT010000091">
    <property type="protein sequence ID" value="CAB5394756.1"/>
    <property type="molecule type" value="Genomic_DNA"/>
</dbReference>
<organism evidence="1 2">
    <name type="scientific">Rhizophagus irregularis</name>
    <dbReference type="NCBI Taxonomy" id="588596"/>
    <lineage>
        <taxon>Eukaryota</taxon>
        <taxon>Fungi</taxon>
        <taxon>Fungi incertae sedis</taxon>
        <taxon>Mucoromycota</taxon>
        <taxon>Glomeromycotina</taxon>
        <taxon>Glomeromycetes</taxon>
        <taxon>Glomerales</taxon>
        <taxon>Glomeraceae</taxon>
        <taxon>Rhizophagus</taxon>
    </lineage>
</organism>
<accession>A0A916EK57</accession>
<name>A0A916EK57_9GLOM</name>
<dbReference type="AlphaFoldDB" id="A0A916EK57"/>
<dbReference type="VEuPathDB" id="FungiDB:RhiirFUN_007284"/>
<reference evidence="1" key="1">
    <citation type="submission" date="2020-05" db="EMBL/GenBank/DDBJ databases">
        <authorList>
            <person name="Rincon C."/>
            <person name="Sanders R I."/>
            <person name="Robbins C."/>
            <person name="Chaturvedi A."/>
        </authorList>
    </citation>
    <scope>NUCLEOTIDE SEQUENCE</scope>
    <source>
        <strain evidence="1">CHB12</strain>
    </source>
</reference>
<comment type="caution">
    <text evidence="1">The sequence shown here is derived from an EMBL/GenBank/DDBJ whole genome shotgun (WGS) entry which is preliminary data.</text>
</comment>
<dbReference type="Proteomes" id="UP000684084">
    <property type="component" value="Unassembled WGS sequence"/>
</dbReference>
<dbReference type="OrthoDB" id="2456501at2759"/>
<gene>
    <name evidence="1" type="ORF">CHRIB12_LOCUS23482</name>
</gene>
<evidence type="ECO:0000313" key="2">
    <source>
        <dbReference type="Proteomes" id="UP000684084"/>
    </source>
</evidence>
<proteinExistence type="predicted"/>
<evidence type="ECO:0000313" key="1">
    <source>
        <dbReference type="EMBL" id="CAB5394756.1"/>
    </source>
</evidence>
<protein>
    <submittedName>
        <fullName evidence="1">Uncharacterized protein</fullName>
    </submittedName>
</protein>